<sequence>MVRESNPETTDPRVQRTKQQLRRALVELLKTATTKEISIQAITKNAQITRGTFYLHYEDKTDFIQKAVQDLIRDLYQTVTIQNDKLAQPYQQINLLALFEYVERRQDAFKVFHKNDMSLAFKQQLTTEMRRRIEAYLNNLFQEATQSDQIELSITADYLAGASLVLVFKWIEDGLVYSPRYMAKMLYQLVQMPNMAFNVAGFFVEA</sequence>
<dbReference type="Proteomes" id="UP000239650">
    <property type="component" value="Unassembled WGS sequence"/>
</dbReference>
<reference evidence="4 5" key="1">
    <citation type="submission" date="2018-02" db="EMBL/GenBank/DDBJ databases">
        <authorList>
            <person name="Rodrigo-Torres L."/>
            <person name="Arahal R. D."/>
            <person name="Lucena T."/>
        </authorList>
    </citation>
    <scope>NUCLEOTIDE SEQUENCE [LARGE SCALE GENOMIC DNA]</scope>
    <source>
        <strain evidence="4 5">CECT 9267</strain>
    </source>
</reference>
<evidence type="ECO:0000256" key="1">
    <source>
        <dbReference type="ARBA" id="ARBA00023125"/>
    </source>
</evidence>
<evidence type="ECO:0000259" key="3">
    <source>
        <dbReference type="PROSITE" id="PS50977"/>
    </source>
</evidence>
<evidence type="ECO:0000313" key="5">
    <source>
        <dbReference type="Proteomes" id="UP000239650"/>
    </source>
</evidence>
<dbReference type="PROSITE" id="PS50977">
    <property type="entry name" value="HTH_TETR_2"/>
    <property type="match status" value="1"/>
</dbReference>
<evidence type="ECO:0000256" key="2">
    <source>
        <dbReference type="PROSITE-ProRule" id="PRU00335"/>
    </source>
</evidence>
<dbReference type="InterPro" id="IPR009057">
    <property type="entry name" value="Homeodomain-like_sf"/>
</dbReference>
<dbReference type="InterPro" id="IPR050624">
    <property type="entry name" value="HTH-type_Tx_Regulator"/>
</dbReference>
<dbReference type="InterPro" id="IPR039532">
    <property type="entry name" value="TetR_C_Firmicutes"/>
</dbReference>
<name>A0AAE8LV11_LATSK</name>
<dbReference type="GO" id="GO:0003677">
    <property type="term" value="F:DNA binding"/>
    <property type="evidence" value="ECO:0007669"/>
    <property type="project" value="UniProtKB-UniRule"/>
</dbReference>
<dbReference type="PANTHER" id="PTHR43479">
    <property type="entry name" value="ACREF/ENVCD OPERON REPRESSOR-RELATED"/>
    <property type="match status" value="1"/>
</dbReference>
<dbReference type="Gene3D" id="1.10.357.10">
    <property type="entry name" value="Tetracycline Repressor, domain 2"/>
    <property type="match status" value="1"/>
</dbReference>
<keyword evidence="1 2" id="KW-0238">DNA-binding</keyword>
<dbReference type="EMBL" id="OKRC01000001">
    <property type="protein sequence ID" value="SPE18360.1"/>
    <property type="molecule type" value="Genomic_DNA"/>
</dbReference>
<dbReference type="RefSeq" id="WP_025015877.1">
    <property type="nucleotide sequence ID" value="NZ_BJLN01000006.1"/>
</dbReference>
<dbReference type="AlphaFoldDB" id="A0AAE8LV11"/>
<proteinExistence type="predicted"/>
<accession>A0AAE8LV11</accession>
<dbReference type="InterPro" id="IPR001647">
    <property type="entry name" value="HTH_TetR"/>
</dbReference>
<gene>
    <name evidence="4" type="ORF">LAS9267_00004</name>
</gene>
<evidence type="ECO:0000313" key="4">
    <source>
        <dbReference type="EMBL" id="SPE18360.1"/>
    </source>
</evidence>
<dbReference type="Pfam" id="PF14278">
    <property type="entry name" value="TetR_C_8"/>
    <property type="match status" value="1"/>
</dbReference>
<protein>
    <submittedName>
        <fullName evidence="4">DNA-binding transcriptional regulator EnvR</fullName>
    </submittedName>
</protein>
<dbReference type="SUPFAM" id="SSF46689">
    <property type="entry name" value="Homeodomain-like"/>
    <property type="match status" value="1"/>
</dbReference>
<dbReference type="PANTHER" id="PTHR43479:SF7">
    <property type="entry name" value="TETR-FAMILY TRANSCRIPTIONAL REGULATOR"/>
    <property type="match status" value="1"/>
</dbReference>
<organism evidence="4 5">
    <name type="scientific">Latilactobacillus sakei</name>
    <name type="common">Lactobacillus sakei</name>
    <dbReference type="NCBI Taxonomy" id="1599"/>
    <lineage>
        <taxon>Bacteria</taxon>
        <taxon>Bacillati</taxon>
        <taxon>Bacillota</taxon>
        <taxon>Bacilli</taxon>
        <taxon>Lactobacillales</taxon>
        <taxon>Lactobacillaceae</taxon>
        <taxon>Latilactobacillus</taxon>
    </lineage>
</organism>
<comment type="caution">
    <text evidence="4">The sequence shown here is derived from an EMBL/GenBank/DDBJ whole genome shotgun (WGS) entry which is preliminary data.</text>
</comment>
<feature type="DNA-binding region" description="H-T-H motif" evidence="2">
    <location>
        <begin position="38"/>
        <end position="57"/>
    </location>
</feature>
<feature type="domain" description="HTH tetR-type" evidence="3">
    <location>
        <begin position="15"/>
        <end position="75"/>
    </location>
</feature>